<comment type="caution">
    <text evidence="1">The sequence shown here is derived from an EMBL/GenBank/DDBJ whole genome shotgun (WGS) entry which is preliminary data.</text>
</comment>
<gene>
    <name evidence="1" type="ORF">GCM10011532_29360</name>
</gene>
<reference evidence="2" key="1">
    <citation type="journal article" date="2019" name="Int. J. Syst. Evol. Microbiol.">
        <title>The Global Catalogue of Microorganisms (GCM) 10K type strain sequencing project: providing services to taxonomists for standard genome sequencing and annotation.</title>
        <authorList>
            <consortium name="The Broad Institute Genomics Platform"/>
            <consortium name="The Broad Institute Genome Sequencing Center for Infectious Disease"/>
            <person name="Wu L."/>
            <person name="Ma J."/>
        </authorList>
    </citation>
    <scope>NUCLEOTIDE SEQUENCE [LARGE SCALE GENOMIC DNA]</scope>
    <source>
        <strain evidence="2">CGMCC 1.15422</strain>
    </source>
</reference>
<dbReference type="EMBL" id="BMIX01000008">
    <property type="protein sequence ID" value="GGG43461.1"/>
    <property type="molecule type" value="Genomic_DNA"/>
</dbReference>
<keyword evidence="2" id="KW-1185">Reference proteome</keyword>
<evidence type="ECO:0000313" key="1">
    <source>
        <dbReference type="EMBL" id="GGG43461.1"/>
    </source>
</evidence>
<sequence length="49" mass="5654">MDSRLIRLASTINNFPKNRGIRNNDMRAFVLIETNLQIALDLKGNKCYT</sequence>
<accession>A0ABQ1WS51</accession>
<organism evidence="1 2">
    <name type="scientific">Christiangramia forsetii</name>
    <dbReference type="NCBI Taxonomy" id="411153"/>
    <lineage>
        <taxon>Bacteria</taxon>
        <taxon>Pseudomonadati</taxon>
        <taxon>Bacteroidota</taxon>
        <taxon>Flavobacteriia</taxon>
        <taxon>Flavobacteriales</taxon>
        <taxon>Flavobacteriaceae</taxon>
        <taxon>Christiangramia</taxon>
    </lineage>
</organism>
<name>A0ABQ1WS51_9FLAO</name>
<evidence type="ECO:0000313" key="2">
    <source>
        <dbReference type="Proteomes" id="UP000605733"/>
    </source>
</evidence>
<proteinExistence type="predicted"/>
<protein>
    <submittedName>
        <fullName evidence="1">Uncharacterized protein</fullName>
    </submittedName>
</protein>
<dbReference type="Proteomes" id="UP000605733">
    <property type="component" value="Unassembled WGS sequence"/>
</dbReference>